<protein>
    <submittedName>
        <fullName evidence="2">Uncharacterized protein</fullName>
    </submittedName>
</protein>
<keyword evidence="1" id="KW-0812">Transmembrane</keyword>
<gene>
    <name evidence="2" type="ORF">IQ249_15245</name>
</gene>
<comment type="caution">
    <text evidence="2">The sequence shown here is derived from an EMBL/GenBank/DDBJ whole genome shotgun (WGS) entry which is preliminary data.</text>
</comment>
<feature type="transmembrane region" description="Helical" evidence="1">
    <location>
        <begin position="151"/>
        <end position="172"/>
    </location>
</feature>
<dbReference type="Proteomes" id="UP000654482">
    <property type="component" value="Unassembled WGS sequence"/>
</dbReference>
<sequence>MSPSPKKLTDSILKSQNQTSEQMLRWLEAKPEFAHLREIAASEGELKQPQPPQWQRALKSLKTLVWTEGSTLYGRSDVNPNLIQEAKTTATTLSAANLLNTLTAYPYLYYAFAGLGGLGAVLTLLMGVLLTKTGNTLGETACRNSHRGEALTGLVGVVLLNLVLTLTSGPGIELLLDPPGLAERRGQELIREKVLDTHLQEQNLAQRQERANLAQADCQAILQDLKALPADSLNRDLLYQQAYGTWGERNRDWSQVALINLPLCRKAARIEQEAQLYAEQIQSEREAKQAEIQRYGSSLLYLKAVRPDIYRTHFDEDGQLRSGLEASRLSLQGFAQKLSAGDVSQLGFPLFFFTVSLVTSGIAIAKLAFYAQRQDVRRSWDLELYQLREELFYQVLNGLHPPDEPVEQEQSASHNGRVPH</sequence>
<evidence type="ECO:0000256" key="1">
    <source>
        <dbReference type="SAM" id="Phobius"/>
    </source>
</evidence>
<organism evidence="2 3">
    <name type="scientific">Lusitaniella coriacea LEGE 07157</name>
    <dbReference type="NCBI Taxonomy" id="945747"/>
    <lineage>
        <taxon>Bacteria</taxon>
        <taxon>Bacillati</taxon>
        <taxon>Cyanobacteriota</taxon>
        <taxon>Cyanophyceae</taxon>
        <taxon>Spirulinales</taxon>
        <taxon>Lusitaniellaceae</taxon>
        <taxon>Lusitaniella</taxon>
    </lineage>
</organism>
<name>A0A8J7JC79_9CYAN</name>
<feature type="transmembrane region" description="Helical" evidence="1">
    <location>
        <begin position="346"/>
        <end position="369"/>
    </location>
</feature>
<proteinExistence type="predicted"/>
<dbReference type="AlphaFoldDB" id="A0A8J7JC79"/>
<feature type="transmembrane region" description="Helical" evidence="1">
    <location>
        <begin position="107"/>
        <end position="130"/>
    </location>
</feature>
<keyword evidence="1" id="KW-0472">Membrane</keyword>
<evidence type="ECO:0000313" key="3">
    <source>
        <dbReference type="Proteomes" id="UP000654482"/>
    </source>
</evidence>
<dbReference type="RefSeq" id="WP_194030343.1">
    <property type="nucleotide sequence ID" value="NZ_JADEWZ010000022.1"/>
</dbReference>
<reference evidence="2" key="1">
    <citation type="submission" date="2020-10" db="EMBL/GenBank/DDBJ databases">
        <authorList>
            <person name="Castelo-Branco R."/>
            <person name="Eusebio N."/>
            <person name="Adriana R."/>
            <person name="Vieira A."/>
            <person name="Brugerolle De Fraissinette N."/>
            <person name="Rezende De Castro R."/>
            <person name="Schneider M.P."/>
            <person name="Vasconcelos V."/>
            <person name="Leao P.N."/>
        </authorList>
    </citation>
    <scope>NUCLEOTIDE SEQUENCE</scope>
    <source>
        <strain evidence="2">LEGE 07157</strain>
    </source>
</reference>
<evidence type="ECO:0000313" key="2">
    <source>
        <dbReference type="EMBL" id="MBE9117255.1"/>
    </source>
</evidence>
<keyword evidence="1" id="KW-1133">Transmembrane helix</keyword>
<accession>A0A8J7JC79</accession>
<keyword evidence="3" id="KW-1185">Reference proteome</keyword>
<dbReference type="EMBL" id="JADEWZ010000022">
    <property type="protein sequence ID" value="MBE9117255.1"/>
    <property type="molecule type" value="Genomic_DNA"/>
</dbReference>